<keyword evidence="7 8" id="KW-0874">Quinone</keyword>
<dbReference type="PANTHER" id="PTHR11058">
    <property type="entry name" value="NADH-UBIQUINONE OXIDOREDUCTASE CHAIN 3"/>
    <property type="match status" value="1"/>
</dbReference>
<organism evidence="9 10">
    <name type="scientific">Sphaerotilus sulfidivorans</name>
    <dbReference type="NCBI Taxonomy" id="639200"/>
    <lineage>
        <taxon>Bacteria</taxon>
        <taxon>Pseudomonadati</taxon>
        <taxon>Pseudomonadota</taxon>
        <taxon>Betaproteobacteria</taxon>
        <taxon>Burkholderiales</taxon>
        <taxon>Sphaerotilaceae</taxon>
        <taxon>Sphaerotilus</taxon>
    </lineage>
</organism>
<feature type="transmembrane region" description="Helical" evidence="7">
    <location>
        <begin position="81"/>
        <end position="102"/>
    </location>
</feature>
<dbReference type="EC" id="7.1.1.-" evidence="7"/>
<keyword evidence="6 7" id="KW-0472">Membrane</keyword>
<evidence type="ECO:0000313" key="10">
    <source>
        <dbReference type="Proteomes" id="UP001549111"/>
    </source>
</evidence>
<name>A0ABV2IHH7_9BURK</name>
<dbReference type="Pfam" id="PF00507">
    <property type="entry name" value="Oxidored_q4"/>
    <property type="match status" value="1"/>
</dbReference>
<dbReference type="EMBL" id="JBEPLS010000001">
    <property type="protein sequence ID" value="MET3602378.1"/>
    <property type="molecule type" value="Genomic_DNA"/>
</dbReference>
<comment type="subunit">
    <text evidence="7">NDH-1 is composed of 14 different subunits. Subunits NuoA, H, J, K, L, M, N constitute the membrane sector of the complex.</text>
</comment>
<keyword evidence="5 7" id="KW-1133">Transmembrane helix</keyword>
<comment type="caution">
    <text evidence="9">The sequence shown here is derived from an EMBL/GenBank/DDBJ whole genome shotgun (WGS) entry which is preliminary data.</text>
</comment>
<keyword evidence="7" id="KW-1003">Cell membrane</keyword>
<keyword evidence="7" id="KW-1278">Translocase</keyword>
<evidence type="ECO:0000256" key="8">
    <source>
        <dbReference type="RuleBase" id="RU003639"/>
    </source>
</evidence>
<comment type="subcellular location">
    <subcellularLocation>
        <location evidence="7 8">Cell membrane</location>
        <topology evidence="7 8">Multi-pass membrane protein</topology>
    </subcellularLocation>
    <subcellularLocation>
        <location evidence="1">Membrane</location>
        <topology evidence="1">Multi-pass membrane protein</topology>
    </subcellularLocation>
</comment>
<protein>
    <recommendedName>
        <fullName evidence="7">NADH-quinone oxidoreductase subunit A</fullName>
        <ecNumber evidence="7">7.1.1.-</ecNumber>
    </recommendedName>
    <alternativeName>
        <fullName evidence="7">NADH dehydrogenase I subunit A</fullName>
    </alternativeName>
    <alternativeName>
        <fullName evidence="7">NDH-1 subunit A</fullName>
    </alternativeName>
    <alternativeName>
        <fullName evidence="7">NUO1</fullName>
    </alternativeName>
</protein>
<feature type="transmembrane region" description="Helical" evidence="7">
    <location>
        <begin position="108"/>
        <end position="129"/>
    </location>
</feature>
<comment type="catalytic activity">
    <reaction evidence="7 8">
        <text>a quinone + NADH + 5 H(+)(in) = a quinol + NAD(+) + 4 H(+)(out)</text>
        <dbReference type="Rhea" id="RHEA:57888"/>
        <dbReference type="ChEBI" id="CHEBI:15378"/>
        <dbReference type="ChEBI" id="CHEBI:24646"/>
        <dbReference type="ChEBI" id="CHEBI:57540"/>
        <dbReference type="ChEBI" id="CHEBI:57945"/>
        <dbReference type="ChEBI" id="CHEBI:132124"/>
    </reaction>
</comment>
<keyword evidence="4 7" id="KW-0812">Transmembrane</keyword>
<accession>A0ABV2IHH7</accession>
<dbReference type="InterPro" id="IPR000440">
    <property type="entry name" value="NADH_UbQ/plastoQ_OxRdtase_su3"/>
</dbReference>
<evidence type="ECO:0000256" key="1">
    <source>
        <dbReference type="ARBA" id="ARBA00004141"/>
    </source>
</evidence>
<dbReference type="HAMAP" id="MF_01394">
    <property type="entry name" value="NDH1_NuoA"/>
    <property type="match status" value="1"/>
</dbReference>
<keyword evidence="3 7" id="KW-0813">Transport</keyword>
<evidence type="ECO:0000256" key="4">
    <source>
        <dbReference type="ARBA" id="ARBA00022692"/>
    </source>
</evidence>
<feature type="transmembrane region" description="Helical" evidence="7">
    <location>
        <begin position="26"/>
        <end position="50"/>
    </location>
</feature>
<dbReference type="InterPro" id="IPR023043">
    <property type="entry name" value="NAD(P)H_OxRDtase_bac/plastid"/>
</dbReference>
<reference evidence="9 10" key="1">
    <citation type="submission" date="2024-06" db="EMBL/GenBank/DDBJ databases">
        <title>Genomic Encyclopedia of Type Strains, Phase IV (KMG-IV): sequencing the most valuable type-strain genomes for metagenomic binning, comparative biology and taxonomic classification.</title>
        <authorList>
            <person name="Goeker M."/>
        </authorList>
    </citation>
    <scope>NUCLEOTIDE SEQUENCE [LARGE SCALE GENOMIC DNA]</scope>
    <source>
        <strain evidence="9 10">D-501</strain>
    </source>
</reference>
<keyword evidence="7 8" id="KW-0520">NAD</keyword>
<keyword evidence="10" id="KW-1185">Reference proteome</keyword>
<dbReference type="PANTHER" id="PTHR11058:SF9">
    <property type="entry name" value="NADH-UBIQUINONE OXIDOREDUCTASE CHAIN 3"/>
    <property type="match status" value="1"/>
</dbReference>
<evidence type="ECO:0000256" key="7">
    <source>
        <dbReference type="HAMAP-Rule" id="MF_01394"/>
    </source>
</evidence>
<keyword evidence="7" id="KW-0830">Ubiquinone</keyword>
<proteinExistence type="inferred from homology"/>
<comment type="similarity">
    <text evidence="2 7 8">Belongs to the complex I subunit 3 family.</text>
</comment>
<evidence type="ECO:0000256" key="2">
    <source>
        <dbReference type="ARBA" id="ARBA00008472"/>
    </source>
</evidence>
<dbReference type="Gene3D" id="1.20.58.1610">
    <property type="entry name" value="NADH:ubiquinone/plastoquinone oxidoreductase, chain 3"/>
    <property type="match status" value="1"/>
</dbReference>
<gene>
    <name evidence="7" type="primary">nuoA</name>
    <name evidence="9" type="ORF">ABIC99_000154</name>
</gene>
<dbReference type="InterPro" id="IPR038430">
    <property type="entry name" value="NDAH_ubi_oxred_su3_sf"/>
</dbReference>
<evidence type="ECO:0000256" key="5">
    <source>
        <dbReference type="ARBA" id="ARBA00022989"/>
    </source>
</evidence>
<evidence type="ECO:0000313" key="9">
    <source>
        <dbReference type="EMBL" id="MET3602378.1"/>
    </source>
</evidence>
<evidence type="ECO:0000256" key="6">
    <source>
        <dbReference type="ARBA" id="ARBA00023136"/>
    </source>
</evidence>
<evidence type="ECO:0000256" key="3">
    <source>
        <dbReference type="ARBA" id="ARBA00022448"/>
    </source>
</evidence>
<dbReference type="Proteomes" id="UP001549111">
    <property type="component" value="Unassembled WGS sequence"/>
</dbReference>
<comment type="function">
    <text evidence="7">NDH-1 shuttles electrons from NADH, via FMN and iron-sulfur (Fe-S) centers, to quinones in the respiratory chain. The immediate electron acceptor for the enzyme in this species is believed to be ubiquinone. Couples the redox reaction to proton translocation (for every two electrons transferred, four hydrogen ions are translocated across the cytoplasmic membrane), and thus conserves the redox energy in a proton gradient.</text>
</comment>
<sequence>MSSMTARFIFAARGSAEPTDMNLEQYLPVILFILVGIGVGVAPQILGALLGPHRPDPAKNSPYECGFEAFEDARMKFDVRYYLVAILFILFDLEIAFLFPWAVSLREIGATGFWAMMIFLGILVVGFVYEWKKGALDWE</sequence>